<dbReference type="OrthoDB" id="442947at2759"/>
<keyword evidence="6" id="KW-1185">Reference proteome</keyword>
<feature type="domain" description="K Homology" evidence="4">
    <location>
        <begin position="377"/>
        <end position="452"/>
    </location>
</feature>
<evidence type="ECO:0000313" key="5">
    <source>
        <dbReference type="EMBL" id="KAF8411351.1"/>
    </source>
</evidence>
<dbReference type="PROSITE" id="PS50084">
    <property type="entry name" value="KH_TYPE_1"/>
    <property type="match status" value="5"/>
</dbReference>
<feature type="region of interest" description="Disordered" evidence="3">
    <location>
        <begin position="1"/>
        <end position="27"/>
    </location>
</feature>
<dbReference type="SMART" id="SM00322">
    <property type="entry name" value="KH"/>
    <property type="match status" value="5"/>
</dbReference>
<dbReference type="InterPro" id="IPR004088">
    <property type="entry name" value="KH_dom_type_1"/>
</dbReference>
<feature type="domain" description="K Homology" evidence="4">
    <location>
        <begin position="138"/>
        <end position="213"/>
    </location>
</feature>
<evidence type="ECO:0000256" key="3">
    <source>
        <dbReference type="SAM" id="MobiDB-lite"/>
    </source>
</evidence>
<dbReference type="AlphaFoldDB" id="A0A834ZYT0"/>
<keyword evidence="1" id="KW-0677">Repeat</keyword>
<dbReference type="Gene3D" id="3.30.310.210">
    <property type="match status" value="1"/>
</dbReference>
<dbReference type="EMBL" id="JABCRI010000002">
    <property type="protein sequence ID" value="KAF8411351.1"/>
    <property type="molecule type" value="Genomic_DNA"/>
</dbReference>
<protein>
    <recommendedName>
        <fullName evidence="4">K Homology domain-containing protein</fullName>
    </recommendedName>
</protein>
<dbReference type="Gene3D" id="3.30.1370.10">
    <property type="entry name" value="K Homology domain, type 1"/>
    <property type="match status" value="3"/>
</dbReference>
<dbReference type="PANTHER" id="PTHR10288">
    <property type="entry name" value="KH DOMAIN CONTAINING RNA BINDING PROTEIN"/>
    <property type="match status" value="1"/>
</dbReference>
<proteinExistence type="predicted"/>
<name>A0A834ZYT0_TETSI</name>
<feature type="compositionally biased region" description="Polar residues" evidence="3">
    <location>
        <begin position="1"/>
        <end position="12"/>
    </location>
</feature>
<dbReference type="Proteomes" id="UP000655225">
    <property type="component" value="Unassembled WGS sequence"/>
</dbReference>
<organism evidence="5 6">
    <name type="scientific">Tetracentron sinense</name>
    <name type="common">Spur-leaf</name>
    <dbReference type="NCBI Taxonomy" id="13715"/>
    <lineage>
        <taxon>Eukaryota</taxon>
        <taxon>Viridiplantae</taxon>
        <taxon>Streptophyta</taxon>
        <taxon>Embryophyta</taxon>
        <taxon>Tracheophyta</taxon>
        <taxon>Spermatophyta</taxon>
        <taxon>Magnoliopsida</taxon>
        <taxon>Trochodendrales</taxon>
        <taxon>Trochodendraceae</taxon>
        <taxon>Tetracentron</taxon>
    </lineage>
</organism>
<dbReference type="GO" id="GO:0003723">
    <property type="term" value="F:RNA binding"/>
    <property type="evidence" value="ECO:0007669"/>
    <property type="project" value="UniProtKB-UniRule"/>
</dbReference>
<sequence length="651" mass="68996">MPEANPYSTNGAASKRGRLKPPPPPITISPGQVSFRILCHVSKTGGVIGKSGSIVKLLQQQTGAKIRVEEAVSGCEERIIRIIGTEIVTKQITLRGLDEEDEDGGQVSPAQEALVRVFERVLEVDGETEGVFPPPSNGGVSCRLLAATSQIGSVIGKGGKIIEKIKKESGAKIRVLSAENLPACASPTDELIQIMGDILAVKKALVAVSRRLQDCPPVDKAQMSVRTLVETVPRGTFSDPHAEFLPHQSSLLPPTPGSSVDYASRGRPRSTEVDRISTLPKKAQQEVAFRMLCSTDKVGGVIGKGGIIIRALQNDTGASISVGASVADSDERVITVLALETPESRYSPARNAVVLVFTRSVEAGIEKGLESGTAKGAPVSARLLVPSNQVGCLLGKGGTIISEIRKVTGAGIRILRGDQVPKCASENDEVVQIIGEFGNVRDALFHITGRLRDNLFPSKILNGAEPGSYSSSAMPEISPYRRARESTPPGLHPLVGLSHNFGQHSTLTQGVDHRGLSHGLDRPPSPRLWTSKTVGGESLRGITDFGRGSTTLRGGLELGSGNKSAIVTNTTVEIAVSEHVIGSVYGERGSNLTRLRQISGANVTVQDPHHGQREVRIIVSGTPDQTQAAQSLIQAFILTGHSSPDHRSRLL</sequence>
<dbReference type="OMA" id="CEERIIR"/>
<evidence type="ECO:0000313" key="6">
    <source>
        <dbReference type="Proteomes" id="UP000655225"/>
    </source>
</evidence>
<evidence type="ECO:0000256" key="1">
    <source>
        <dbReference type="ARBA" id="ARBA00022737"/>
    </source>
</evidence>
<evidence type="ECO:0000256" key="2">
    <source>
        <dbReference type="PROSITE-ProRule" id="PRU00117"/>
    </source>
</evidence>
<dbReference type="CDD" id="cd22459">
    <property type="entry name" value="KH-I_PEPPER_rpt1_like"/>
    <property type="match status" value="1"/>
</dbReference>
<dbReference type="Pfam" id="PF00013">
    <property type="entry name" value="KH_1"/>
    <property type="match status" value="5"/>
</dbReference>
<dbReference type="InterPro" id="IPR004087">
    <property type="entry name" value="KH_dom"/>
</dbReference>
<dbReference type="SUPFAM" id="SSF54791">
    <property type="entry name" value="Eukaryotic type KH-domain (KH-domain type I)"/>
    <property type="match status" value="5"/>
</dbReference>
<feature type="domain" description="K Homology" evidence="4">
    <location>
        <begin position="568"/>
        <end position="638"/>
    </location>
</feature>
<feature type="region of interest" description="Disordered" evidence="3">
    <location>
        <begin position="245"/>
        <end position="270"/>
    </location>
</feature>
<gene>
    <name evidence="5" type="ORF">HHK36_003898</name>
</gene>
<keyword evidence="2" id="KW-0694">RNA-binding</keyword>
<dbReference type="InterPro" id="IPR036612">
    <property type="entry name" value="KH_dom_type_1_sf"/>
</dbReference>
<dbReference type="CDD" id="cd22460">
    <property type="entry name" value="KH-I_PEPPER_rpt2_like"/>
    <property type="match status" value="2"/>
</dbReference>
<reference evidence="5 6" key="1">
    <citation type="submission" date="2020-04" db="EMBL/GenBank/DDBJ databases">
        <title>Plant Genome Project.</title>
        <authorList>
            <person name="Zhang R.-G."/>
        </authorList>
    </citation>
    <scope>NUCLEOTIDE SEQUENCE [LARGE SCALE GENOMIC DNA]</scope>
    <source>
        <strain evidence="5">YNK0</strain>
        <tissue evidence="5">Leaf</tissue>
    </source>
</reference>
<comment type="caution">
    <text evidence="5">The sequence shown here is derived from an EMBL/GenBank/DDBJ whole genome shotgun (WGS) entry which is preliminary data.</text>
</comment>
<feature type="domain" description="K Homology" evidence="4">
    <location>
        <begin position="31"/>
        <end position="102"/>
    </location>
</feature>
<accession>A0A834ZYT0</accession>
<feature type="domain" description="K Homology" evidence="4">
    <location>
        <begin position="285"/>
        <end position="358"/>
    </location>
</feature>
<evidence type="ECO:0000259" key="4">
    <source>
        <dbReference type="SMART" id="SM00322"/>
    </source>
</evidence>